<dbReference type="AlphaFoldDB" id="A0A2I0K5Z7"/>
<reference evidence="1 2" key="1">
    <citation type="submission" date="2017-11" db="EMBL/GenBank/DDBJ databases">
        <title>De-novo sequencing of pomegranate (Punica granatum L.) genome.</title>
        <authorList>
            <person name="Akparov Z."/>
            <person name="Amiraslanov A."/>
            <person name="Hajiyeva S."/>
            <person name="Abbasov M."/>
            <person name="Kaur K."/>
            <person name="Hamwieh A."/>
            <person name="Solovyev V."/>
            <person name="Salamov A."/>
            <person name="Braich B."/>
            <person name="Kosarev P."/>
            <person name="Mahmoud A."/>
            <person name="Hajiyev E."/>
            <person name="Babayeva S."/>
            <person name="Izzatullayeva V."/>
            <person name="Mammadov A."/>
            <person name="Mammadov A."/>
            <person name="Sharifova S."/>
            <person name="Ojaghi J."/>
            <person name="Eynullazada K."/>
            <person name="Bayramov B."/>
            <person name="Abdulazimova A."/>
            <person name="Shahmuradov I."/>
        </authorList>
    </citation>
    <scope>NUCLEOTIDE SEQUENCE [LARGE SCALE GENOMIC DNA]</scope>
    <source>
        <strain evidence="2">cv. AG2017</strain>
        <tissue evidence="1">Leaf</tissue>
    </source>
</reference>
<evidence type="ECO:0008006" key="3">
    <source>
        <dbReference type="Google" id="ProtNLM"/>
    </source>
</evidence>
<sequence>MGVRKVIALTLEQILSVSNATHLGLVNCSRLAEISGSDNWGTSASAILHDSPQTISLQGCKSLSTKFKEFISEDWQGSGLVQFIIPGSHIPERGSIIRPGTIHYLSECLLVKAASQKQLLACHHQPQHGIETLPPIGRPLAKAQTTRIWKWRNSLLFSQRALHPDLKQLVLQLAAEFYATMEPVSRQKSSQISVIWTPPPQDFFKLNSDGSSRGSTSAAGAGGVIRDAHGRFVYRLYHESGSHSECGYRTLWPSTGASSCT</sequence>
<comment type="caution">
    <text evidence="1">The sequence shown here is derived from an EMBL/GenBank/DDBJ whole genome shotgun (WGS) entry which is preliminary data.</text>
</comment>
<dbReference type="InterPro" id="IPR052929">
    <property type="entry name" value="RNase_H-like_EbsB-rel"/>
</dbReference>
<organism evidence="1 2">
    <name type="scientific">Punica granatum</name>
    <name type="common">Pomegranate</name>
    <dbReference type="NCBI Taxonomy" id="22663"/>
    <lineage>
        <taxon>Eukaryota</taxon>
        <taxon>Viridiplantae</taxon>
        <taxon>Streptophyta</taxon>
        <taxon>Embryophyta</taxon>
        <taxon>Tracheophyta</taxon>
        <taxon>Spermatophyta</taxon>
        <taxon>Magnoliopsida</taxon>
        <taxon>eudicotyledons</taxon>
        <taxon>Gunneridae</taxon>
        <taxon>Pentapetalae</taxon>
        <taxon>rosids</taxon>
        <taxon>malvids</taxon>
        <taxon>Myrtales</taxon>
        <taxon>Lythraceae</taxon>
        <taxon>Punica</taxon>
    </lineage>
</organism>
<keyword evidence="2" id="KW-1185">Reference proteome</keyword>
<dbReference type="PANTHER" id="PTHR47074">
    <property type="entry name" value="BNAC02G40300D PROTEIN"/>
    <property type="match status" value="1"/>
</dbReference>
<protein>
    <recommendedName>
        <fullName evidence="3">RNase H type-1 domain-containing protein</fullName>
    </recommendedName>
</protein>
<name>A0A2I0K5Z7_PUNGR</name>
<dbReference type="PANTHER" id="PTHR47074:SF73">
    <property type="entry name" value="OS04G0448401 PROTEIN"/>
    <property type="match status" value="1"/>
</dbReference>
<evidence type="ECO:0000313" key="1">
    <source>
        <dbReference type="EMBL" id="PKI63971.1"/>
    </source>
</evidence>
<evidence type="ECO:0000313" key="2">
    <source>
        <dbReference type="Proteomes" id="UP000233551"/>
    </source>
</evidence>
<proteinExistence type="predicted"/>
<dbReference type="Proteomes" id="UP000233551">
    <property type="component" value="Unassembled WGS sequence"/>
</dbReference>
<dbReference type="EMBL" id="PGOL01000861">
    <property type="protein sequence ID" value="PKI63971.1"/>
    <property type="molecule type" value="Genomic_DNA"/>
</dbReference>
<accession>A0A2I0K5Z7</accession>
<gene>
    <name evidence="1" type="ORF">CRG98_015647</name>
</gene>